<reference evidence="2" key="1">
    <citation type="journal article" date="2014" name="Nat. Genet.">
        <title>Genome of the human hookworm Necator americanus.</title>
        <authorList>
            <person name="Tang Y.T."/>
            <person name="Gao X."/>
            <person name="Rosa B.A."/>
            <person name="Abubucker S."/>
            <person name="Hallsworth-Pepin K."/>
            <person name="Martin J."/>
            <person name="Tyagi R."/>
            <person name="Heizer E."/>
            <person name="Zhang X."/>
            <person name="Bhonagiri-Palsikar V."/>
            <person name="Minx P."/>
            <person name="Warren W.C."/>
            <person name="Wang Q."/>
            <person name="Zhan B."/>
            <person name="Hotez P.J."/>
            <person name="Sternberg P.W."/>
            <person name="Dougall A."/>
            <person name="Gaze S.T."/>
            <person name="Mulvenna J."/>
            <person name="Sotillo J."/>
            <person name="Ranganathan S."/>
            <person name="Rabelo E.M."/>
            <person name="Wilson R.K."/>
            <person name="Felgner P.L."/>
            <person name="Bethony J."/>
            <person name="Hawdon J.M."/>
            <person name="Gasser R.B."/>
            <person name="Loukas A."/>
            <person name="Mitreva M."/>
        </authorList>
    </citation>
    <scope>NUCLEOTIDE SEQUENCE [LARGE SCALE GENOMIC DNA]</scope>
</reference>
<evidence type="ECO:0008006" key="3">
    <source>
        <dbReference type="Google" id="ProtNLM"/>
    </source>
</evidence>
<accession>W2TW54</accession>
<keyword evidence="2" id="KW-1185">Reference proteome</keyword>
<dbReference type="KEGG" id="nai:NECAME_16585"/>
<organism evidence="1 2">
    <name type="scientific">Necator americanus</name>
    <name type="common">Human hookworm</name>
    <dbReference type="NCBI Taxonomy" id="51031"/>
    <lineage>
        <taxon>Eukaryota</taxon>
        <taxon>Metazoa</taxon>
        <taxon>Ecdysozoa</taxon>
        <taxon>Nematoda</taxon>
        <taxon>Chromadorea</taxon>
        <taxon>Rhabditida</taxon>
        <taxon>Rhabditina</taxon>
        <taxon>Rhabditomorpha</taxon>
        <taxon>Strongyloidea</taxon>
        <taxon>Ancylostomatidae</taxon>
        <taxon>Bunostominae</taxon>
        <taxon>Necator</taxon>
    </lineage>
</organism>
<sequence>MADNQPSEEHLLYYMLFHFGSGANATVGTKKISDAYGDVLKTTRSTVQRHLKKLERFTSRVYWFRVEYLQHDNVRPHAAGGT</sequence>
<dbReference type="EMBL" id="KI657646">
    <property type="protein sequence ID" value="ETN85904.1"/>
    <property type="molecule type" value="Genomic_DNA"/>
</dbReference>
<proteinExistence type="predicted"/>
<dbReference type="OrthoDB" id="10046483at2759"/>
<dbReference type="Proteomes" id="UP000053676">
    <property type="component" value="Unassembled WGS sequence"/>
</dbReference>
<evidence type="ECO:0000313" key="1">
    <source>
        <dbReference type="EMBL" id="ETN85904.1"/>
    </source>
</evidence>
<gene>
    <name evidence="1" type="ORF">NECAME_16585</name>
</gene>
<dbReference type="AlphaFoldDB" id="W2TW54"/>
<name>W2TW54_NECAM</name>
<protein>
    <recommendedName>
        <fullName evidence="3">Mos1 transposase HTH domain-containing protein</fullName>
    </recommendedName>
</protein>
<evidence type="ECO:0000313" key="2">
    <source>
        <dbReference type="Proteomes" id="UP000053676"/>
    </source>
</evidence>